<accession>A0ABN7URX1</accession>
<name>A0ABN7URX1_GIGMA</name>
<comment type="caution">
    <text evidence="1">The sequence shown here is derived from an EMBL/GenBank/DDBJ whole genome shotgun (WGS) entry which is preliminary data.</text>
</comment>
<dbReference type="Proteomes" id="UP000789901">
    <property type="component" value="Unassembled WGS sequence"/>
</dbReference>
<dbReference type="EMBL" id="CAJVQB010004936">
    <property type="protein sequence ID" value="CAG8649555.1"/>
    <property type="molecule type" value="Genomic_DNA"/>
</dbReference>
<evidence type="ECO:0000313" key="1">
    <source>
        <dbReference type="EMBL" id="CAG8649555.1"/>
    </source>
</evidence>
<sequence length="216" mass="24139">MIVSIYDYRSDILSQEINSIKNSIRIIILDAGNYQGDPSQANELPEFSSAGDFDDLNGTPGLTYMDGDILQTHSNFDTVILQTLQTHADFDGLPELASVEIDVQHFHNGIELLESPNADGHQSEIFPENMHESYNFVDNFHKTNIPQAQIKQSVCKASQVIQQLSCLGFILSENKNLQSQISSSLRAGLSDFCKTLDLYSVQFKQLLSKLLIEPKI</sequence>
<organism evidence="1 2">
    <name type="scientific">Gigaspora margarita</name>
    <dbReference type="NCBI Taxonomy" id="4874"/>
    <lineage>
        <taxon>Eukaryota</taxon>
        <taxon>Fungi</taxon>
        <taxon>Fungi incertae sedis</taxon>
        <taxon>Mucoromycota</taxon>
        <taxon>Glomeromycotina</taxon>
        <taxon>Glomeromycetes</taxon>
        <taxon>Diversisporales</taxon>
        <taxon>Gigasporaceae</taxon>
        <taxon>Gigaspora</taxon>
    </lineage>
</organism>
<keyword evidence="2" id="KW-1185">Reference proteome</keyword>
<evidence type="ECO:0000313" key="2">
    <source>
        <dbReference type="Proteomes" id="UP000789901"/>
    </source>
</evidence>
<gene>
    <name evidence="1" type="ORF">GMARGA_LOCUS9283</name>
</gene>
<protein>
    <submittedName>
        <fullName evidence="1">37306_t:CDS:1</fullName>
    </submittedName>
</protein>
<proteinExistence type="predicted"/>
<reference evidence="1 2" key="1">
    <citation type="submission" date="2021-06" db="EMBL/GenBank/DDBJ databases">
        <authorList>
            <person name="Kallberg Y."/>
            <person name="Tangrot J."/>
            <person name="Rosling A."/>
        </authorList>
    </citation>
    <scope>NUCLEOTIDE SEQUENCE [LARGE SCALE GENOMIC DNA]</scope>
    <source>
        <strain evidence="1 2">120-4 pot B 10/14</strain>
    </source>
</reference>